<keyword evidence="4 8" id="KW-0297">G-protein coupled receptor</keyword>
<dbReference type="PANTHER" id="PTHR10489">
    <property type="entry name" value="CELL ADHESION MOLECULE"/>
    <property type="match status" value="1"/>
</dbReference>
<evidence type="ECO:0000256" key="8">
    <source>
        <dbReference type="RuleBase" id="RU000688"/>
    </source>
</evidence>
<dbReference type="SMART" id="SM01381">
    <property type="entry name" value="7TM_GPCR_Srsx"/>
    <property type="match status" value="1"/>
</dbReference>
<evidence type="ECO:0000256" key="9">
    <source>
        <dbReference type="SAM" id="MobiDB-lite"/>
    </source>
</evidence>
<reference evidence="12 13" key="2">
    <citation type="submission" date="2018-11" db="EMBL/GenBank/DDBJ databases">
        <authorList>
            <consortium name="Pathogen Informatics"/>
        </authorList>
    </citation>
    <scope>NUCLEOTIDE SEQUENCE [LARGE SCALE GENOMIC DNA]</scope>
</reference>
<evidence type="ECO:0000256" key="5">
    <source>
        <dbReference type="ARBA" id="ARBA00023136"/>
    </source>
</evidence>
<keyword evidence="3 10" id="KW-1133">Transmembrane helix</keyword>
<sequence>MAVNYIMTVLSLHTYIMNEKFIVGYAHIHKLVEMSANSDLINAWAISIMATIVKAAKDDSNNSNTDTNNDEGEESARKLIRLVFSVSYFILFLFGTFGNGIVIIMIVNVMTSAQKNRSNIIKANPSSTFHVFIYVLGLSVVDFLVIMHLPFLIVDLMFGQWLFGNVMCKLYWFGESVNKLLSSFIMTVLSWDRYLAVCSPMKSIRIRSNSVACLVLLLCSALAVLLLLPVVLNAKVVHVDVHTGSLISSNENDAFYKDGNDNNHQITLVKCIFEGSSPTFMYYTFACGFLLPALLITYFYLNVIAKLRKSAANIRRYSEIVQQQQNTNMRIRQVIKRIVTMILFYFFCWAPHWTINLLAHFGLIVVSWSTLTLSSIFFAAHLLVCFNSAANPIMYALINHELRQQHTQALIRRRRSLSNVTNAVLDVHTRHSSHQMKDDNSLSPLAAVMQFSSLSNTTTISGDGETPIESSAASHQQQPIMKNNANRTNIYSDVMNIQTLSFFKNLLKYHNAIEGKFVRHSSSIISHSSCNL</sequence>
<dbReference type="GO" id="GO:0004930">
    <property type="term" value="F:G protein-coupled receptor activity"/>
    <property type="evidence" value="ECO:0007669"/>
    <property type="project" value="UniProtKB-KW"/>
</dbReference>
<dbReference type="PROSITE" id="PS50262">
    <property type="entry name" value="G_PROTEIN_RECEP_F1_2"/>
    <property type="match status" value="1"/>
</dbReference>
<dbReference type="WBParaSite" id="TCLT_0000050401-mRNA-1">
    <property type="protein sequence ID" value="TCLT_0000050401-mRNA-1"/>
    <property type="gene ID" value="TCLT_0000050401"/>
</dbReference>
<dbReference type="Pfam" id="PF00001">
    <property type="entry name" value="7tm_1"/>
    <property type="match status" value="1"/>
</dbReference>
<keyword evidence="6 8" id="KW-0675">Receptor</keyword>
<keyword evidence="5 10" id="KW-0472">Membrane</keyword>
<feature type="domain" description="G-protein coupled receptors family 1 profile" evidence="11">
    <location>
        <begin position="98"/>
        <end position="395"/>
    </location>
</feature>
<feature type="transmembrane region" description="Helical" evidence="10">
    <location>
        <begin position="170"/>
        <end position="191"/>
    </location>
</feature>
<dbReference type="GO" id="GO:0016020">
    <property type="term" value="C:membrane"/>
    <property type="evidence" value="ECO:0007669"/>
    <property type="project" value="UniProtKB-SubCell"/>
</dbReference>
<feature type="transmembrane region" description="Helical" evidence="10">
    <location>
        <begin position="211"/>
        <end position="232"/>
    </location>
</feature>
<dbReference type="Proteomes" id="UP000276776">
    <property type="component" value="Unassembled WGS sequence"/>
</dbReference>
<feature type="transmembrane region" description="Helical" evidence="10">
    <location>
        <begin position="338"/>
        <end position="355"/>
    </location>
</feature>
<feature type="transmembrane region" description="Helical" evidence="10">
    <location>
        <begin position="88"/>
        <end position="110"/>
    </location>
</feature>
<organism evidence="14">
    <name type="scientific">Thelazia callipaeda</name>
    <name type="common">Oriental eyeworm</name>
    <name type="synonym">Parasitic nematode</name>
    <dbReference type="NCBI Taxonomy" id="103827"/>
    <lineage>
        <taxon>Eukaryota</taxon>
        <taxon>Metazoa</taxon>
        <taxon>Ecdysozoa</taxon>
        <taxon>Nematoda</taxon>
        <taxon>Chromadorea</taxon>
        <taxon>Rhabditida</taxon>
        <taxon>Spirurina</taxon>
        <taxon>Spiruromorpha</taxon>
        <taxon>Thelazioidea</taxon>
        <taxon>Thelaziidae</taxon>
        <taxon>Thelazia</taxon>
    </lineage>
</organism>
<dbReference type="PANTHER" id="PTHR10489:SF932">
    <property type="entry name" value="G-PROTEIN COUPLED RECEPTORS FAMILY 1 PROFILE DOMAIN-CONTAINING PROTEIN"/>
    <property type="match status" value="1"/>
</dbReference>
<dbReference type="CDD" id="cd00637">
    <property type="entry name" value="7tm_classA_rhodopsin-like"/>
    <property type="match status" value="1"/>
</dbReference>
<dbReference type="STRING" id="103827.A0A0N5CKB1"/>
<evidence type="ECO:0000256" key="7">
    <source>
        <dbReference type="ARBA" id="ARBA00023224"/>
    </source>
</evidence>
<dbReference type="Gene3D" id="1.20.1070.10">
    <property type="entry name" value="Rhodopsin 7-helix transmembrane proteins"/>
    <property type="match status" value="1"/>
</dbReference>
<dbReference type="InterPro" id="IPR050119">
    <property type="entry name" value="CCR1-9-like"/>
</dbReference>
<dbReference type="InterPro" id="IPR017452">
    <property type="entry name" value="GPCR_Rhodpsn_7TM"/>
</dbReference>
<evidence type="ECO:0000313" key="14">
    <source>
        <dbReference type="WBParaSite" id="TCLT_0000050401-mRNA-1"/>
    </source>
</evidence>
<evidence type="ECO:0000256" key="10">
    <source>
        <dbReference type="SAM" id="Phobius"/>
    </source>
</evidence>
<evidence type="ECO:0000256" key="3">
    <source>
        <dbReference type="ARBA" id="ARBA00022989"/>
    </source>
</evidence>
<dbReference type="PROSITE" id="PS00237">
    <property type="entry name" value="G_PROTEIN_RECEP_F1_1"/>
    <property type="match status" value="1"/>
</dbReference>
<name>A0A0N5CKB1_THECL</name>
<accession>A0A0N5CKB1</accession>
<gene>
    <name evidence="12" type="ORF">TCLT_LOCUS505</name>
</gene>
<evidence type="ECO:0000256" key="1">
    <source>
        <dbReference type="ARBA" id="ARBA00004141"/>
    </source>
</evidence>
<keyword evidence="13" id="KW-1185">Reference proteome</keyword>
<feature type="transmembrane region" description="Helical" evidence="10">
    <location>
        <begin position="361"/>
        <end position="384"/>
    </location>
</feature>
<comment type="similarity">
    <text evidence="8">Belongs to the G-protein coupled receptor 1 family.</text>
</comment>
<keyword evidence="2 8" id="KW-0812">Transmembrane</keyword>
<evidence type="ECO:0000313" key="12">
    <source>
        <dbReference type="EMBL" id="VDM95498.1"/>
    </source>
</evidence>
<dbReference type="EMBL" id="UYYF01000037">
    <property type="protein sequence ID" value="VDM95498.1"/>
    <property type="molecule type" value="Genomic_DNA"/>
</dbReference>
<feature type="region of interest" description="Disordered" evidence="9">
    <location>
        <begin position="458"/>
        <end position="478"/>
    </location>
</feature>
<dbReference type="AlphaFoldDB" id="A0A0N5CKB1"/>
<evidence type="ECO:0000256" key="6">
    <source>
        <dbReference type="ARBA" id="ARBA00023170"/>
    </source>
</evidence>
<evidence type="ECO:0000313" key="13">
    <source>
        <dbReference type="Proteomes" id="UP000276776"/>
    </source>
</evidence>
<feature type="transmembrane region" description="Helical" evidence="10">
    <location>
        <begin position="280"/>
        <end position="301"/>
    </location>
</feature>
<dbReference type="SUPFAM" id="SSF81321">
    <property type="entry name" value="Family A G protein-coupled receptor-like"/>
    <property type="match status" value="1"/>
</dbReference>
<evidence type="ECO:0000256" key="2">
    <source>
        <dbReference type="ARBA" id="ARBA00022692"/>
    </source>
</evidence>
<reference evidence="14" key="1">
    <citation type="submission" date="2017-02" db="UniProtKB">
        <authorList>
            <consortium name="WormBaseParasite"/>
        </authorList>
    </citation>
    <scope>IDENTIFICATION</scope>
</reference>
<protein>
    <submittedName>
        <fullName evidence="14">G_PROTEIN_RECEP_F1_2 domain-containing protein</fullName>
    </submittedName>
</protein>
<proteinExistence type="inferred from homology"/>
<comment type="subcellular location">
    <subcellularLocation>
        <location evidence="1">Membrane</location>
        <topology evidence="1">Multi-pass membrane protein</topology>
    </subcellularLocation>
</comment>
<dbReference type="OMA" id="DFLVIMH"/>
<feature type="transmembrane region" description="Helical" evidence="10">
    <location>
        <begin position="131"/>
        <end position="158"/>
    </location>
</feature>
<dbReference type="OrthoDB" id="6076970at2759"/>
<keyword evidence="7 8" id="KW-0807">Transducer</keyword>
<evidence type="ECO:0000259" key="11">
    <source>
        <dbReference type="PROSITE" id="PS50262"/>
    </source>
</evidence>
<feature type="compositionally biased region" description="Polar residues" evidence="9">
    <location>
        <begin position="468"/>
        <end position="478"/>
    </location>
</feature>
<dbReference type="InterPro" id="IPR000276">
    <property type="entry name" value="GPCR_Rhodpsn"/>
</dbReference>
<dbReference type="PRINTS" id="PR00237">
    <property type="entry name" value="GPCRRHODOPSN"/>
</dbReference>
<evidence type="ECO:0000256" key="4">
    <source>
        <dbReference type="ARBA" id="ARBA00023040"/>
    </source>
</evidence>